<gene>
    <name evidence="2" type="ORF">GCM10011600_14490</name>
</gene>
<dbReference type="GO" id="GO:0016887">
    <property type="term" value="F:ATP hydrolysis activity"/>
    <property type="evidence" value="ECO:0007669"/>
    <property type="project" value="InterPro"/>
</dbReference>
<feature type="domain" description="ATPase AAA-type core" evidence="1">
    <location>
        <begin position="299"/>
        <end position="424"/>
    </location>
</feature>
<dbReference type="InterPro" id="IPR003959">
    <property type="entry name" value="ATPase_AAA_core"/>
</dbReference>
<reference evidence="2" key="1">
    <citation type="journal article" date="2014" name="Int. J. Syst. Evol. Microbiol.">
        <title>Complete genome sequence of Corynebacterium casei LMG S-19264T (=DSM 44701T), isolated from a smear-ripened cheese.</title>
        <authorList>
            <consortium name="US DOE Joint Genome Institute (JGI-PGF)"/>
            <person name="Walter F."/>
            <person name="Albersmeier A."/>
            <person name="Kalinowski J."/>
            <person name="Ruckert C."/>
        </authorList>
    </citation>
    <scope>NUCLEOTIDE SEQUENCE</scope>
    <source>
        <strain evidence="2">CGMCC 1.16548</strain>
    </source>
</reference>
<name>A0A8J3M422_9MICO</name>
<evidence type="ECO:0000313" key="2">
    <source>
        <dbReference type="EMBL" id="GHF14646.1"/>
    </source>
</evidence>
<dbReference type="Gene3D" id="3.40.50.300">
    <property type="entry name" value="P-loop containing nucleotide triphosphate hydrolases"/>
    <property type="match status" value="1"/>
</dbReference>
<keyword evidence="3" id="KW-1185">Reference proteome</keyword>
<accession>A0A8J3M422</accession>
<reference evidence="2" key="2">
    <citation type="submission" date="2020-09" db="EMBL/GenBank/DDBJ databases">
        <authorList>
            <person name="Sun Q."/>
            <person name="Zhou Y."/>
        </authorList>
    </citation>
    <scope>NUCLEOTIDE SEQUENCE</scope>
    <source>
        <strain evidence="2">CGMCC 1.16548</strain>
    </source>
</reference>
<dbReference type="InterPro" id="IPR027417">
    <property type="entry name" value="P-loop_NTPase"/>
</dbReference>
<protein>
    <recommendedName>
        <fullName evidence="1">ATPase AAA-type core domain-containing protein</fullName>
    </recommendedName>
</protein>
<dbReference type="GO" id="GO:0005524">
    <property type="term" value="F:ATP binding"/>
    <property type="evidence" value="ECO:0007669"/>
    <property type="project" value="InterPro"/>
</dbReference>
<evidence type="ECO:0000259" key="1">
    <source>
        <dbReference type="Pfam" id="PF00004"/>
    </source>
</evidence>
<sequence>MSDTLVLGARRAGQVVRALEEARVDRSVILIDDADGDFYVDGDALREITRVLSVHAALWGMPTLLYTLAGGAEVVVAPGGPAANLPEGIADHTPATVAIDMLREACLRESTPHLLVLDFAEHLLPGDEAGPAVGDTARVIEQVADFTKNPAWAEGGHVLVLIGRTARIDQRVARLPGVRVVDVGLPQLPERREALALMAGSNRHPLAFAPDLPLDRAARLTGGISLHALSSLRYHTSPERPLEVGHILELKRAAIRQMAGDTLLVHDDLLSLDADVAGLPQVRRILREEARRGNDTLRLILAGPPGNGKNRVSTAIAAALGVPAMQLGRIRGRYVGESEDNLRRAFDTVEANAPGLLMLDEVDQSGLGRRGESAGAEGSEVTANLRAELYTWLGDTGSRLGISVIGLTNRPDLLDEAATDRFTIVPVLHPSPTEAAQIMAIQARRVGIDFDLEGATEALIGSSAAFSGREAVRILDRAQVHAQEAGRERITGIDVASAMAESLHAIGPEEERQSLLALRATSWSGHLPWMAERYIGGGDIAPPGYVQPYVDASGSLDVAGIETRIRALESLRGY</sequence>
<dbReference type="Proteomes" id="UP000617531">
    <property type="component" value="Unassembled WGS sequence"/>
</dbReference>
<dbReference type="SUPFAM" id="SSF52540">
    <property type="entry name" value="P-loop containing nucleoside triphosphate hydrolases"/>
    <property type="match status" value="1"/>
</dbReference>
<dbReference type="InterPro" id="IPR050168">
    <property type="entry name" value="AAA_ATPase_domain"/>
</dbReference>
<proteinExistence type="predicted"/>
<dbReference type="RefSeq" id="WP_191282796.1">
    <property type="nucleotide sequence ID" value="NZ_BNAI01000002.1"/>
</dbReference>
<dbReference type="PANTHER" id="PTHR23077">
    <property type="entry name" value="AAA-FAMILY ATPASE"/>
    <property type="match status" value="1"/>
</dbReference>
<dbReference type="Pfam" id="PF00004">
    <property type="entry name" value="AAA"/>
    <property type="match status" value="1"/>
</dbReference>
<evidence type="ECO:0000313" key="3">
    <source>
        <dbReference type="Proteomes" id="UP000617531"/>
    </source>
</evidence>
<dbReference type="AlphaFoldDB" id="A0A8J3M422"/>
<dbReference type="CDD" id="cd19481">
    <property type="entry name" value="RecA-like_protease"/>
    <property type="match status" value="1"/>
</dbReference>
<organism evidence="2 3">
    <name type="scientific">Pseudolysinimonas yzui</name>
    <dbReference type="NCBI Taxonomy" id="2708254"/>
    <lineage>
        <taxon>Bacteria</taxon>
        <taxon>Bacillati</taxon>
        <taxon>Actinomycetota</taxon>
        <taxon>Actinomycetes</taxon>
        <taxon>Micrococcales</taxon>
        <taxon>Microbacteriaceae</taxon>
        <taxon>Pseudolysinimonas</taxon>
    </lineage>
</organism>
<comment type="caution">
    <text evidence="2">The sequence shown here is derived from an EMBL/GenBank/DDBJ whole genome shotgun (WGS) entry which is preliminary data.</text>
</comment>
<dbReference type="EMBL" id="BNAI01000002">
    <property type="protein sequence ID" value="GHF14646.1"/>
    <property type="molecule type" value="Genomic_DNA"/>
</dbReference>